<dbReference type="PANTHER" id="PTHR23235:SF178">
    <property type="entry name" value="C2H2-TYPE DOMAIN-CONTAINING PROTEIN-RELATED"/>
    <property type="match status" value="1"/>
</dbReference>
<keyword evidence="4" id="KW-0862">Zinc</keyword>
<proteinExistence type="predicted"/>
<dbReference type="PROSITE" id="PS50157">
    <property type="entry name" value="ZINC_FINGER_C2H2_2"/>
    <property type="match status" value="1"/>
</dbReference>
<keyword evidence="1" id="KW-0479">Metal-binding</keyword>
<dbReference type="InterPro" id="IPR036236">
    <property type="entry name" value="Znf_C2H2_sf"/>
</dbReference>
<dbReference type="Proteomes" id="UP000588334">
    <property type="component" value="Unassembled WGS sequence"/>
</dbReference>
<dbReference type="OrthoDB" id="9893417at2759"/>
<keyword evidence="2" id="KW-0677">Repeat</keyword>
<gene>
    <name evidence="7" type="primary">Zkscan2</name>
    <name evidence="7" type="ORF">SCLMEX_R14676</name>
</gene>
<dbReference type="GO" id="GO:0000978">
    <property type="term" value="F:RNA polymerase II cis-regulatory region sequence-specific DNA binding"/>
    <property type="evidence" value="ECO:0007669"/>
    <property type="project" value="TreeGrafter"/>
</dbReference>
<feature type="domain" description="C2H2-type" evidence="6">
    <location>
        <begin position="18"/>
        <end position="45"/>
    </location>
</feature>
<dbReference type="PROSITE" id="PS00028">
    <property type="entry name" value="ZINC_FINGER_C2H2_1"/>
    <property type="match status" value="1"/>
</dbReference>
<sequence length="53" mass="6089">QSSNLVLQEQLHTGEKPHKCLGCEKSFMKSYHLSCHQRIHGGEQPYRYGECGK</sequence>
<dbReference type="FunFam" id="3.30.160.60:FF:002343">
    <property type="entry name" value="Zinc finger protein 33A"/>
    <property type="match status" value="1"/>
</dbReference>
<feature type="non-terminal residue" evidence="7">
    <location>
        <position position="53"/>
    </location>
</feature>
<keyword evidence="8" id="KW-1185">Reference proteome</keyword>
<dbReference type="AlphaFoldDB" id="A0A7K8WIC5"/>
<protein>
    <submittedName>
        <fullName evidence="7">ZKSC2 protein</fullName>
    </submittedName>
</protein>
<comment type="caution">
    <text evidence="7">The sequence shown here is derived from an EMBL/GenBank/DDBJ whole genome shotgun (WGS) entry which is preliminary data.</text>
</comment>
<dbReference type="PANTHER" id="PTHR23235">
    <property type="entry name" value="KRUEPPEL-LIKE TRANSCRIPTION FACTOR"/>
    <property type="match status" value="1"/>
</dbReference>
<evidence type="ECO:0000256" key="1">
    <source>
        <dbReference type="ARBA" id="ARBA00022723"/>
    </source>
</evidence>
<reference evidence="7 8" key="1">
    <citation type="submission" date="2019-09" db="EMBL/GenBank/DDBJ databases">
        <title>Bird 10,000 Genomes (B10K) Project - Family phase.</title>
        <authorList>
            <person name="Zhang G."/>
        </authorList>
    </citation>
    <scope>NUCLEOTIDE SEQUENCE [LARGE SCALE GENOMIC DNA]</scope>
    <source>
        <strain evidence="7">B10K-DU-001-03</strain>
        <tissue evidence="7">Muscle</tissue>
    </source>
</reference>
<evidence type="ECO:0000259" key="6">
    <source>
        <dbReference type="PROSITE" id="PS50157"/>
    </source>
</evidence>
<dbReference type="GO" id="GO:0008270">
    <property type="term" value="F:zinc ion binding"/>
    <property type="evidence" value="ECO:0007669"/>
    <property type="project" value="UniProtKB-KW"/>
</dbReference>
<evidence type="ECO:0000313" key="8">
    <source>
        <dbReference type="Proteomes" id="UP000588334"/>
    </source>
</evidence>
<dbReference type="InterPro" id="IPR013087">
    <property type="entry name" value="Znf_C2H2_type"/>
</dbReference>
<dbReference type="EMBL" id="VWZF01004333">
    <property type="protein sequence ID" value="NXF78387.1"/>
    <property type="molecule type" value="Genomic_DNA"/>
</dbReference>
<evidence type="ECO:0000256" key="5">
    <source>
        <dbReference type="PROSITE-ProRule" id="PRU00042"/>
    </source>
</evidence>
<organism evidence="7 8">
    <name type="scientific">Sclerurus mexicanus</name>
    <name type="common">tawny-throated leaftosser</name>
    <dbReference type="NCBI Taxonomy" id="265632"/>
    <lineage>
        <taxon>Eukaryota</taxon>
        <taxon>Metazoa</taxon>
        <taxon>Chordata</taxon>
        <taxon>Craniata</taxon>
        <taxon>Vertebrata</taxon>
        <taxon>Euteleostomi</taxon>
        <taxon>Archelosauria</taxon>
        <taxon>Archosauria</taxon>
        <taxon>Dinosauria</taxon>
        <taxon>Saurischia</taxon>
        <taxon>Theropoda</taxon>
        <taxon>Coelurosauria</taxon>
        <taxon>Aves</taxon>
        <taxon>Neognathae</taxon>
        <taxon>Neoaves</taxon>
        <taxon>Telluraves</taxon>
        <taxon>Australaves</taxon>
        <taxon>Passeriformes</taxon>
        <taxon>Furnariidae</taxon>
        <taxon>Sclerurus</taxon>
    </lineage>
</organism>
<evidence type="ECO:0000313" key="7">
    <source>
        <dbReference type="EMBL" id="NXF78387.1"/>
    </source>
</evidence>
<feature type="non-terminal residue" evidence="7">
    <location>
        <position position="1"/>
    </location>
</feature>
<dbReference type="GO" id="GO:0000981">
    <property type="term" value="F:DNA-binding transcription factor activity, RNA polymerase II-specific"/>
    <property type="evidence" value="ECO:0007669"/>
    <property type="project" value="TreeGrafter"/>
</dbReference>
<evidence type="ECO:0000256" key="2">
    <source>
        <dbReference type="ARBA" id="ARBA00022737"/>
    </source>
</evidence>
<evidence type="ECO:0000256" key="4">
    <source>
        <dbReference type="ARBA" id="ARBA00022833"/>
    </source>
</evidence>
<keyword evidence="3 5" id="KW-0863">Zinc-finger</keyword>
<evidence type="ECO:0000256" key="3">
    <source>
        <dbReference type="ARBA" id="ARBA00022771"/>
    </source>
</evidence>
<name>A0A7K8WIC5_9FURN</name>
<dbReference type="SUPFAM" id="SSF57667">
    <property type="entry name" value="beta-beta-alpha zinc fingers"/>
    <property type="match status" value="1"/>
</dbReference>
<dbReference type="Gene3D" id="3.30.160.60">
    <property type="entry name" value="Classic Zinc Finger"/>
    <property type="match status" value="2"/>
</dbReference>
<accession>A0A7K8WIC5</accession>